<reference evidence="1" key="1">
    <citation type="submission" date="2014-12" db="EMBL/GenBank/DDBJ databases">
        <title>Insight into the proteome of Arion vulgaris.</title>
        <authorList>
            <person name="Aradska J."/>
            <person name="Bulat T."/>
            <person name="Smidak R."/>
            <person name="Sarate P."/>
            <person name="Gangsoo J."/>
            <person name="Sialana F."/>
            <person name="Bilban M."/>
            <person name="Lubec G."/>
        </authorList>
    </citation>
    <scope>NUCLEOTIDE SEQUENCE</scope>
    <source>
        <tissue evidence="1">Skin</tissue>
    </source>
</reference>
<proteinExistence type="predicted"/>
<gene>
    <name evidence="1" type="primary">ORF15641</name>
</gene>
<feature type="non-terminal residue" evidence="1">
    <location>
        <position position="1"/>
    </location>
</feature>
<sequence>GPGNHSGEFISKTYAYVFYDLLQSKQYCLQQATELNRSKTTENPVSTSIETFTETVLIELTLDLFKTCS</sequence>
<dbReference type="EMBL" id="HACG01005277">
    <property type="protein sequence ID" value="CEK52142.1"/>
    <property type="molecule type" value="Transcribed_RNA"/>
</dbReference>
<accession>A0A0B6Y724</accession>
<name>A0A0B6Y724_9EUPU</name>
<organism evidence="1">
    <name type="scientific">Arion vulgaris</name>
    <dbReference type="NCBI Taxonomy" id="1028688"/>
    <lineage>
        <taxon>Eukaryota</taxon>
        <taxon>Metazoa</taxon>
        <taxon>Spiralia</taxon>
        <taxon>Lophotrochozoa</taxon>
        <taxon>Mollusca</taxon>
        <taxon>Gastropoda</taxon>
        <taxon>Heterobranchia</taxon>
        <taxon>Euthyneura</taxon>
        <taxon>Panpulmonata</taxon>
        <taxon>Eupulmonata</taxon>
        <taxon>Stylommatophora</taxon>
        <taxon>Helicina</taxon>
        <taxon>Arionoidea</taxon>
        <taxon>Arionidae</taxon>
        <taxon>Arion</taxon>
    </lineage>
</organism>
<dbReference type="AlphaFoldDB" id="A0A0B6Y724"/>
<protein>
    <submittedName>
        <fullName evidence="1">Uncharacterized protein</fullName>
    </submittedName>
</protein>
<evidence type="ECO:0000313" key="1">
    <source>
        <dbReference type="EMBL" id="CEK52142.1"/>
    </source>
</evidence>